<dbReference type="EMBL" id="JACGCM010000479">
    <property type="protein sequence ID" value="KAF6171552.1"/>
    <property type="molecule type" value="Genomic_DNA"/>
</dbReference>
<dbReference type="OrthoDB" id="1394818at2759"/>
<evidence type="ECO:0000313" key="2">
    <source>
        <dbReference type="Proteomes" id="UP000541444"/>
    </source>
</evidence>
<organism evidence="1 2">
    <name type="scientific">Kingdonia uniflora</name>
    <dbReference type="NCBI Taxonomy" id="39325"/>
    <lineage>
        <taxon>Eukaryota</taxon>
        <taxon>Viridiplantae</taxon>
        <taxon>Streptophyta</taxon>
        <taxon>Embryophyta</taxon>
        <taxon>Tracheophyta</taxon>
        <taxon>Spermatophyta</taxon>
        <taxon>Magnoliopsida</taxon>
        <taxon>Ranunculales</taxon>
        <taxon>Circaeasteraceae</taxon>
        <taxon>Kingdonia</taxon>
    </lineage>
</organism>
<dbReference type="Proteomes" id="UP000541444">
    <property type="component" value="Unassembled WGS sequence"/>
</dbReference>
<evidence type="ECO:0000313" key="1">
    <source>
        <dbReference type="EMBL" id="KAF6171552.1"/>
    </source>
</evidence>
<name>A0A7J7NX39_9MAGN</name>
<sequence length="128" mass="14367">MAGAKRGQDCDDDVLISNCFASFEMIIDSLRLRLAGLRRVTGAYMGLGHNERSRDYRLNMENAAKTKGLVYYGLNFTLFGIQQKSSFRLQRWSSLTLGDALSVSSWRGTDCCQWDGIRCNNNSGVLLK</sequence>
<gene>
    <name evidence="1" type="ORF">GIB67_018076</name>
</gene>
<comment type="caution">
    <text evidence="1">The sequence shown here is derived from an EMBL/GenBank/DDBJ whole genome shotgun (WGS) entry which is preliminary data.</text>
</comment>
<evidence type="ECO:0008006" key="3">
    <source>
        <dbReference type="Google" id="ProtNLM"/>
    </source>
</evidence>
<protein>
    <recommendedName>
        <fullName evidence="3">Leucine-rich repeat-containing N-terminal plant-type domain-containing protein</fullName>
    </recommendedName>
</protein>
<reference evidence="1 2" key="1">
    <citation type="journal article" date="2020" name="IScience">
        <title>Genome Sequencing of the Endangered Kingdonia uniflora (Circaeasteraceae, Ranunculales) Reveals Potential Mechanisms of Evolutionary Specialization.</title>
        <authorList>
            <person name="Sun Y."/>
            <person name="Deng T."/>
            <person name="Zhang A."/>
            <person name="Moore M.J."/>
            <person name="Landis J.B."/>
            <person name="Lin N."/>
            <person name="Zhang H."/>
            <person name="Zhang X."/>
            <person name="Huang J."/>
            <person name="Zhang X."/>
            <person name="Sun H."/>
            <person name="Wang H."/>
        </authorList>
    </citation>
    <scope>NUCLEOTIDE SEQUENCE [LARGE SCALE GENOMIC DNA]</scope>
    <source>
        <strain evidence="1">TB1705</strain>
        <tissue evidence="1">Leaf</tissue>
    </source>
</reference>
<proteinExistence type="predicted"/>
<dbReference type="AlphaFoldDB" id="A0A7J7NX39"/>
<keyword evidence="2" id="KW-1185">Reference proteome</keyword>
<accession>A0A7J7NX39</accession>